<gene>
    <name evidence="6" type="ORF">BDW02DRAFT_630770</name>
</gene>
<dbReference type="EMBL" id="ML975309">
    <property type="protein sequence ID" value="KAF1833955.1"/>
    <property type="molecule type" value="Genomic_DNA"/>
</dbReference>
<dbReference type="OrthoDB" id="1658288at2759"/>
<evidence type="ECO:0000256" key="4">
    <source>
        <dbReference type="PROSITE-ProRule" id="PRU01161"/>
    </source>
</evidence>
<evidence type="ECO:0000256" key="3">
    <source>
        <dbReference type="ARBA" id="ARBA00023098"/>
    </source>
</evidence>
<evidence type="ECO:0000259" key="5">
    <source>
        <dbReference type="PROSITE" id="PS51635"/>
    </source>
</evidence>
<feature type="non-terminal residue" evidence="6">
    <location>
        <position position="358"/>
    </location>
</feature>
<dbReference type="AlphaFoldDB" id="A0A6A5K800"/>
<comment type="caution">
    <text evidence="4">Lacks conserved residue(s) required for the propagation of feature annotation.</text>
</comment>
<dbReference type="GO" id="GO:0019369">
    <property type="term" value="P:arachidonate metabolic process"/>
    <property type="evidence" value="ECO:0007669"/>
    <property type="project" value="TreeGrafter"/>
</dbReference>
<dbReference type="GO" id="GO:0046486">
    <property type="term" value="P:glycerolipid metabolic process"/>
    <property type="evidence" value="ECO:0007669"/>
    <property type="project" value="UniProtKB-ARBA"/>
</dbReference>
<dbReference type="SUPFAM" id="SSF52151">
    <property type="entry name" value="FabD/lysophospholipase-like"/>
    <property type="match status" value="1"/>
</dbReference>
<dbReference type="Pfam" id="PF01734">
    <property type="entry name" value="Patatin"/>
    <property type="match status" value="1"/>
</dbReference>
<dbReference type="GO" id="GO:0016042">
    <property type="term" value="P:lipid catabolic process"/>
    <property type="evidence" value="ECO:0007669"/>
    <property type="project" value="UniProtKB-KW"/>
</dbReference>
<reference evidence="6" key="1">
    <citation type="submission" date="2020-01" db="EMBL/GenBank/DDBJ databases">
        <authorList>
            <consortium name="DOE Joint Genome Institute"/>
            <person name="Haridas S."/>
            <person name="Albert R."/>
            <person name="Binder M."/>
            <person name="Bloem J."/>
            <person name="Labutti K."/>
            <person name="Salamov A."/>
            <person name="Andreopoulos B."/>
            <person name="Baker S.E."/>
            <person name="Barry K."/>
            <person name="Bills G."/>
            <person name="Bluhm B.H."/>
            <person name="Cannon C."/>
            <person name="Castanera R."/>
            <person name="Culley D.E."/>
            <person name="Daum C."/>
            <person name="Ezra D."/>
            <person name="Gonzalez J.B."/>
            <person name="Henrissat B."/>
            <person name="Kuo A."/>
            <person name="Liang C."/>
            <person name="Lipzen A."/>
            <person name="Lutzoni F."/>
            <person name="Magnuson J."/>
            <person name="Mondo S."/>
            <person name="Nolan M."/>
            <person name="Ohm R."/>
            <person name="Pangilinan J."/>
            <person name="Park H.-J."/>
            <person name="Ramirez L."/>
            <person name="Alfaro M."/>
            <person name="Sun H."/>
            <person name="Tritt A."/>
            <person name="Yoshinaga Y."/>
            <person name="Zwiers L.-H."/>
            <person name="Turgeon B.G."/>
            <person name="Goodwin S.B."/>
            <person name="Spatafora J.W."/>
            <person name="Crous P.W."/>
            <person name="Grigoriev I.V."/>
        </authorList>
    </citation>
    <scope>NUCLEOTIDE SEQUENCE</scope>
    <source>
        <strain evidence="6">P77</strain>
    </source>
</reference>
<dbReference type="InterPro" id="IPR002641">
    <property type="entry name" value="PNPLA_dom"/>
</dbReference>
<keyword evidence="1" id="KW-0378">Hydrolase</keyword>
<sequence length="358" mass="39798">MEQRPYIRILTLNGGGARCWSTLVVLEHVMRSVRPGVADPLPCEYFHLIVGSEWGGIIAILLGRLRLSIAACFEKLKELKFPYGCGRRLHRIFPGVSRARSRYYRNQFQSWIHDFSPESNGELCFYDSEQDGSTRHALTLVLATDPTSLATPRMFRSYLRGGNFSGPDTDTPIWQVALAAIATPLDLDPVTFAGNAGELGYTCIAASLAGLSNPSWNSLVEARERFLPNSVHTVLNIGSGGKFESSWPAKLSHMLPVVRGMALAKMVIGQVNDAKRTATQIGVHRQILQESTNSSLYYQYFSASTVDTSYYDWSEHTREKIQKRTIEYLEGPDISGQVQAVAKKLLRLQDIPATHDGS</sequence>
<dbReference type="GO" id="GO:0016020">
    <property type="term" value="C:membrane"/>
    <property type="evidence" value="ECO:0007669"/>
    <property type="project" value="TreeGrafter"/>
</dbReference>
<dbReference type="InterPro" id="IPR016035">
    <property type="entry name" value="Acyl_Trfase/lysoPLipase"/>
</dbReference>
<dbReference type="PANTHER" id="PTHR24185:SF1">
    <property type="entry name" value="CALCIUM-INDEPENDENT PHOSPHOLIPASE A2-GAMMA"/>
    <property type="match status" value="1"/>
</dbReference>
<keyword evidence="2" id="KW-0442">Lipid degradation</keyword>
<keyword evidence="7" id="KW-1185">Reference proteome</keyword>
<keyword evidence="3" id="KW-0443">Lipid metabolism</keyword>
<evidence type="ECO:0000256" key="2">
    <source>
        <dbReference type="ARBA" id="ARBA00022963"/>
    </source>
</evidence>
<organism evidence="6 7">
    <name type="scientific">Decorospora gaudefroyi</name>
    <dbReference type="NCBI Taxonomy" id="184978"/>
    <lineage>
        <taxon>Eukaryota</taxon>
        <taxon>Fungi</taxon>
        <taxon>Dikarya</taxon>
        <taxon>Ascomycota</taxon>
        <taxon>Pezizomycotina</taxon>
        <taxon>Dothideomycetes</taxon>
        <taxon>Pleosporomycetidae</taxon>
        <taxon>Pleosporales</taxon>
        <taxon>Pleosporineae</taxon>
        <taxon>Pleosporaceae</taxon>
        <taxon>Decorospora</taxon>
    </lineage>
</organism>
<evidence type="ECO:0000256" key="1">
    <source>
        <dbReference type="ARBA" id="ARBA00022801"/>
    </source>
</evidence>
<protein>
    <submittedName>
        <fullName evidence="6">FabD/lysophospholipase-like protein</fullName>
    </submittedName>
</protein>
<evidence type="ECO:0000313" key="6">
    <source>
        <dbReference type="EMBL" id="KAF1833955.1"/>
    </source>
</evidence>
<dbReference type="PANTHER" id="PTHR24185">
    <property type="entry name" value="CALCIUM-INDEPENDENT PHOSPHOLIPASE A2-GAMMA"/>
    <property type="match status" value="1"/>
</dbReference>
<proteinExistence type="predicted"/>
<dbReference type="PROSITE" id="PS51635">
    <property type="entry name" value="PNPLA"/>
    <property type="match status" value="1"/>
</dbReference>
<dbReference type="GO" id="GO:0047499">
    <property type="term" value="F:calcium-independent phospholipase A2 activity"/>
    <property type="evidence" value="ECO:0007669"/>
    <property type="project" value="TreeGrafter"/>
</dbReference>
<dbReference type="Proteomes" id="UP000800040">
    <property type="component" value="Unassembled WGS sequence"/>
</dbReference>
<dbReference type="Gene3D" id="3.40.1090.10">
    <property type="entry name" value="Cytosolic phospholipase A2 catalytic domain"/>
    <property type="match status" value="1"/>
</dbReference>
<accession>A0A6A5K800</accession>
<name>A0A6A5K800_9PLEO</name>
<evidence type="ECO:0000313" key="7">
    <source>
        <dbReference type="Proteomes" id="UP000800040"/>
    </source>
</evidence>
<feature type="domain" description="PNPLA" evidence="5">
    <location>
        <begin position="10"/>
        <end position="219"/>
    </location>
</feature>